<accession>A0ABV2QSZ0</accession>
<feature type="signal peptide" evidence="1">
    <location>
        <begin position="1"/>
        <end position="21"/>
    </location>
</feature>
<feature type="domain" description="Thiol:disulfide interchange protein DsbD N-terminal" evidence="2">
    <location>
        <begin position="49"/>
        <end position="146"/>
    </location>
</feature>
<sequence>MCIRRLILVGLFAVISQPVWAAMGPWVSTDKVRARLVAAPPSAGGILDGAIEIELAPGWKTYWRSPGDAGVPPQFDFSGSSNAKAAAVDFPAPERYDDGYAASNVYHDRVVLPVRFTVADAAKPVTLDVTMDIGICEEICIPVNLRTSVDVAPKDGDPVASTLVATARAAVPGPGKPGEFELLALKRVGGPDQKPEFEATFAGSQPDKAVLFVETPGDWFAGQPKPVAGEAGQPGFRFVVDRRSAAGRIDGSQIRLTLKGEGGATSRTFTLDAGDARP</sequence>
<dbReference type="InterPro" id="IPR028250">
    <property type="entry name" value="DsbDN"/>
</dbReference>
<organism evidence="3 4">
    <name type="scientific">Kaistia defluvii</name>
    <dbReference type="NCBI Taxonomy" id="410841"/>
    <lineage>
        <taxon>Bacteria</taxon>
        <taxon>Pseudomonadati</taxon>
        <taxon>Pseudomonadota</taxon>
        <taxon>Alphaproteobacteria</taxon>
        <taxon>Hyphomicrobiales</taxon>
        <taxon>Kaistiaceae</taxon>
        <taxon>Kaistia</taxon>
    </lineage>
</organism>
<proteinExistence type="predicted"/>
<keyword evidence="1" id="KW-0732">Signal</keyword>
<dbReference type="Proteomes" id="UP001549321">
    <property type="component" value="Unassembled WGS sequence"/>
</dbReference>
<dbReference type="Pfam" id="PF11412">
    <property type="entry name" value="DsbD_N"/>
    <property type="match status" value="1"/>
</dbReference>
<feature type="chain" id="PRO_5046161079" evidence="1">
    <location>
        <begin position="22"/>
        <end position="278"/>
    </location>
</feature>
<comment type="caution">
    <text evidence="3">The sequence shown here is derived from an EMBL/GenBank/DDBJ whole genome shotgun (WGS) entry which is preliminary data.</text>
</comment>
<evidence type="ECO:0000256" key="1">
    <source>
        <dbReference type="SAM" id="SignalP"/>
    </source>
</evidence>
<evidence type="ECO:0000313" key="4">
    <source>
        <dbReference type="Proteomes" id="UP001549321"/>
    </source>
</evidence>
<protein>
    <submittedName>
        <fullName evidence="3">DsbC/DsbD-like thiol-disulfide interchange protein</fullName>
    </submittedName>
</protein>
<gene>
    <name evidence="3" type="ORF">ABIE08_000042</name>
</gene>
<name>A0ABV2QSZ0_9HYPH</name>
<keyword evidence="4" id="KW-1185">Reference proteome</keyword>
<evidence type="ECO:0000313" key="3">
    <source>
        <dbReference type="EMBL" id="MET4632129.1"/>
    </source>
</evidence>
<reference evidence="3 4" key="1">
    <citation type="submission" date="2024-06" db="EMBL/GenBank/DDBJ databases">
        <title>Sorghum-associated microbial communities from plants grown in Nebraska, USA.</title>
        <authorList>
            <person name="Schachtman D."/>
        </authorList>
    </citation>
    <scope>NUCLEOTIDE SEQUENCE [LARGE SCALE GENOMIC DNA]</scope>
    <source>
        <strain evidence="3 4">3207</strain>
    </source>
</reference>
<dbReference type="EMBL" id="JBEPSM010000001">
    <property type="protein sequence ID" value="MET4632129.1"/>
    <property type="molecule type" value="Genomic_DNA"/>
</dbReference>
<evidence type="ECO:0000259" key="2">
    <source>
        <dbReference type="Pfam" id="PF11412"/>
    </source>
</evidence>